<gene>
    <name evidence="3" type="ORF">X943_002938</name>
</gene>
<comment type="similarity">
    <text evidence="1">Belongs to the Mediator complex subunit 14 family.</text>
</comment>
<keyword evidence="1" id="KW-0010">Activator</keyword>
<reference evidence="3" key="2">
    <citation type="submission" date="2021-05" db="EMBL/GenBank/DDBJ databases">
        <authorList>
            <person name="Pain A."/>
        </authorList>
    </citation>
    <scope>NUCLEOTIDE SEQUENCE</scope>
    <source>
        <strain evidence="3">1802A</strain>
    </source>
</reference>
<dbReference type="GO" id="GO:0003712">
    <property type="term" value="F:transcription coregulator activity"/>
    <property type="evidence" value="ECO:0007669"/>
    <property type="project" value="UniProtKB-UniRule"/>
</dbReference>
<reference evidence="3" key="1">
    <citation type="journal article" date="2014" name="Nucleic Acids Res.">
        <title>The evolutionary dynamics of variant antigen genes in Babesia reveal a history of genomic innovation underlying host-parasite interaction.</title>
        <authorList>
            <person name="Jackson A.P."/>
            <person name="Otto T.D."/>
            <person name="Darby A."/>
            <person name="Ramaprasad A."/>
            <person name="Xia D."/>
            <person name="Echaide I.E."/>
            <person name="Farber M."/>
            <person name="Gahlot S."/>
            <person name="Gamble J."/>
            <person name="Gupta D."/>
            <person name="Gupta Y."/>
            <person name="Jackson L."/>
            <person name="Malandrin L."/>
            <person name="Malas T.B."/>
            <person name="Moussa E."/>
            <person name="Nair M."/>
            <person name="Reid A.J."/>
            <person name="Sanders M."/>
            <person name="Sharma J."/>
            <person name="Tracey A."/>
            <person name="Quail M.A."/>
            <person name="Weir W."/>
            <person name="Wastling J.M."/>
            <person name="Hall N."/>
            <person name="Willadsen P."/>
            <person name="Lingelbach K."/>
            <person name="Shiels B."/>
            <person name="Tait A."/>
            <person name="Berriman M."/>
            <person name="Allred D.R."/>
            <person name="Pain A."/>
        </authorList>
    </citation>
    <scope>NUCLEOTIDE SEQUENCE</scope>
    <source>
        <strain evidence="3">1802A</strain>
    </source>
</reference>
<accession>A0AAD9G7I5</accession>
<organism evidence="3 4">
    <name type="scientific">Babesia divergens</name>
    <dbReference type="NCBI Taxonomy" id="32595"/>
    <lineage>
        <taxon>Eukaryota</taxon>
        <taxon>Sar</taxon>
        <taxon>Alveolata</taxon>
        <taxon>Apicomplexa</taxon>
        <taxon>Aconoidasida</taxon>
        <taxon>Piroplasmida</taxon>
        <taxon>Babesiidae</taxon>
        <taxon>Babesia</taxon>
    </lineage>
</organism>
<keyword evidence="1" id="KW-0539">Nucleus</keyword>
<evidence type="ECO:0000313" key="3">
    <source>
        <dbReference type="EMBL" id="KAK1933271.1"/>
    </source>
</evidence>
<proteinExistence type="inferred from homology"/>
<comment type="function">
    <text evidence="1">Component of the Mediator complex, a coactivator involved in the regulated transcription of nearly all RNA polymerase II-dependent genes. Mediator functions as a bridge to convey information from gene-specific regulatory proteins to the basal RNA polymerase II transcription machinery. Mediator is recruited to promoters by direct interactions with regulatory proteins and serves as a scaffold for the assembly of a functional preinitiation complex with RNA polymerase II and the general transcription factors.</text>
</comment>
<comment type="subunit">
    <text evidence="1">Component of the Mediator complex.</text>
</comment>
<protein>
    <recommendedName>
        <fullName evidence="1">Mediator of RNA polymerase II transcription subunit 14</fullName>
    </recommendedName>
    <alternativeName>
        <fullName evidence="1">Mediator complex subunit 14</fullName>
    </alternativeName>
</protein>
<evidence type="ECO:0000259" key="2">
    <source>
        <dbReference type="Pfam" id="PF08638"/>
    </source>
</evidence>
<name>A0AAD9G7I5_BABDI</name>
<sequence length="627" mass="71240">MDDFQVVSFMDLLSQCVSRCVLDWRCFCERQERDESFVDNHVRAGIIQFCRAQREVFLKLYLLSQFMQEQNKLDRILEKVHSLENFLDKCGTEIAMVYILVACPNTPLAVDLLSSGRYTRMPLMLPQLAESAVTNAVPLPPLSINDADLTMARIYNEYHLQFRRSACQDGVVSIECRNGQCIFTRKNFFSITLIYDFASWQALSAVPLLLQQFGCSTDGEARSSFISLMMYAIALYNSTNKGNVFDAIYESANLYCGKLLMERLKGQASDYRGLKLTVTDYKFYLTTDEDQMLISCSDVRPSVGELLVLDVACFPGFKYKRLEGITIRFKMDSCGEVCATIIEIPEILNEINISEHRLDQWLERVASLLEQYQLGIFKYEGNVFMNHSTGELQISGIPLPFTLEEADMLMQVIEVRSTLMTCKADHPIVNSVSRDLLRNIWRRFQCPNCSDHMKVDTTPGMLGEQLKDFVCDFWFYMEDRTLAVHGVAVYEIGLGGAEIVELGIYLYLTVITHDQEIVGNALLALDGRTPLGTIMLTSEYTEYMHTQNRIIGFLRIIKKLSDWGTVTTKLFNHTDTHLVGLMNDVEFTVDAHGNCDSVTQDGITETFQSSEEAYKALTSKLRNSSGV</sequence>
<dbReference type="EMBL" id="JAHBMH010000073">
    <property type="protein sequence ID" value="KAK1933271.1"/>
    <property type="molecule type" value="Genomic_DNA"/>
</dbReference>
<comment type="subcellular location">
    <subcellularLocation>
        <location evidence="1">Nucleus</location>
    </subcellularLocation>
</comment>
<feature type="domain" description="Mediator complex subunit MED14 N-terminal" evidence="2">
    <location>
        <begin position="7"/>
        <end position="195"/>
    </location>
</feature>
<keyword evidence="1" id="KW-0805">Transcription regulation</keyword>
<dbReference type="Proteomes" id="UP001195914">
    <property type="component" value="Unassembled WGS sequence"/>
</dbReference>
<dbReference type="Pfam" id="PF08638">
    <property type="entry name" value="Med14"/>
    <property type="match status" value="1"/>
</dbReference>
<dbReference type="AlphaFoldDB" id="A0AAD9G7I5"/>
<evidence type="ECO:0000313" key="4">
    <source>
        <dbReference type="Proteomes" id="UP001195914"/>
    </source>
</evidence>
<keyword evidence="1" id="KW-0804">Transcription</keyword>
<comment type="caution">
    <text evidence="3">The sequence shown here is derived from an EMBL/GenBank/DDBJ whole genome shotgun (WGS) entry which is preliminary data.</text>
</comment>
<evidence type="ECO:0000256" key="1">
    <source>
        <dbReference type="RuleBase" id="RU365082"/>
    </source>
</evidence>
<dbReference type="InterPro" id="IPR055122">
    <property type="entry name" value="Med14_N"/>
</dbReference>
<dbReference type="GO" id="GO:0016592">
    <property type="term" value="C:mediator complex"/>
    <property type="evidence" value="ECO:0007669"/>
    <property type="project" value="UniProtKB-UniRule"/>
</dbReference>
<keyword evidence="4" id="KW-1185">Reference proteome</keyword>